<gene>
    <name evidence="2" type="ORF">K491DRAFT_699074</name>
</gene>
<keyword evidence="1" id="KW-1133">Transmembrane helix</keyword>
<protein>
    <submittedName>
        <fullName evidence="2">Uncharacterized protein</fullName>
    </submittedName>
</protein>
<organism evidence="2 3">
    <name type="scientific">Lophiostoma macrostomum CBS 122681</name>
    <dbReference type="NCBI Taxonomy" id="1314788"/>
    <lineage>
        <taxon>Eukaryota</taxon>
        <taxon>Fungi</taxon>
        <taxon>Dikarya</taxon>
        <taxon>Ascomycota</taxon>
        <taxon>Pezizomycotina</taxon>
        <taxon>Dothideomycetes</taxon>
        <taxon>Pleosporomycetidae</taxon>
        <taxon>Pleosporales</taxon>
        <taxon>Lophiostomataceae</taxon>
        <taxon>Lophiostoma</taxon>
    </lineage>
</organism>
<keyword evidence="3" id="KW-1185">Reference proteome</keyword>
<evidence type="ECO:0000256" key="1">
    <source>
        <dbReference type="SAM" id="Phobius"/>
    </source>
</evidence>
<feature type="transmembrane region" description="Helical" evidence="1">
    <location>
        <begin position="43"/>
        <end position="68"/>
    </location>
</feature>
<keyword evidence="1" id="KW-0812">Transmembrane</keyword>
<keyword evidence="1" id="KW-0472">Membrane</keyword>
<evidence type="ECO:0000313" key="2">
    <source>
        <dbReference type="EMBL" id="KAF2648222.1"/>
    </source>
</evidence>
<dbReference type="AlphaFoldDB" id="A0A6A6SL97"/>
<proteinExistence type="predicted"/>
<sequence length="117" mass="12607">MYINLPISNATSSLAQTIIPSARASTATPIIVQQDSSDASVTWSPAVICGLLVSVATIVVAIPGCILATRAIRKRQQQANLTPWIPLFDLKKVLTMLNARVRTLSSLQGITFPHIRL</sequence>
<dbReference type="Proteomes" id="UP000799324">
    <property type="component" value="Unassembled WGS sequence"/>
</dbReference>
<reference evidence="2" key="1">
    <citation type="journal article" date="2020" name="Stud. Mycol.">
        <title>101 Dothideomycetes genomes: a test case for predicting lifestyles and emergence of pathogens.</title>
        <authorList>
            <person name="Haridas S."/>
            <person name="Albert R."/>
            <person name="Binder M."/>
            <person name="Bloem J."/>
            <person name="Labutti K."/>
            <person name="Salamov A."/>
            <person name="Andreopoulos B."/>
            <person name="Baker S."/>
            <person name="Barry K."/>
            <person name="Bills G."/>
            <person name="Bluhm B."/>
            <person name="Cannon C."/>
            <person name="Castanera R."/>
            <person name="Culley D."/>
            <person name="Daum C."/>
            <person name="Ezra D."/>
            <person name="Gonzalez J."/>
            <person name="Henrissat B."/>
            <person name="Kuo A."/>
            <person name="Liang C."/>
            <person name="Lipzen A."/>
            <person name="Lutzoni F."/>
            <person name="Magnuson J."/>
            <person name="Mondo S."/>
            <person name="Nolan M."/>
            <person name="Ohm R."/>
            <person name="Pangilinan J."/>
            <person name="Park H.-J."/>
            <person name="Ramirez L."/>
            <person name="Alfaro M."/>
            <person name="Sun H."/>
            <person name="Tritt A."/>
            <person name="Yoshinaga Y."/>
            <person name="Zwiers L.-H."/>
            <person name="Turgeon B."/>
            <person name="Goodwin S."/>
            <person name="Spatafora J."/>
            <person name="Crous P."/>
            <person name="Grigoriev I."/>
        </authorList>
    </citation>
    <scope>NUCLEOTIDE SEQUENCE</scope>
    <source>
        <strain evidence="2">CBS 122681</strain>
    </source>
</reference>
<name>A0A6A6SL97_9PLEO</name>
<dbReference type="EMBL" id="MU004550">
    <property type="protein sequence ID" value="KAF2648222.1"/>
    <property type="molecule type" value="Genomic_DNA"/>
</dbReference>
<evidence type="ECO:0000313" key="3">
    <source>
        <dbReference type="Proteomes" id="UP000799324"/>
    </source>
</evidence>
<accession>A0A6A6SL97</accession>